<dbReference type="InterPro" id="IPR042065">
    <property type="entry name" value="E3_ELL-like"/>
</dbReference>
<dbReference type="InterPro" id="IPR044046">
    <property type="entry name" value="E3_ligase_UBR-like_C"/>
</dbReference>
<comment type="function">
    <text evidence="9">Ubiquitin ligase protein which is a component of the N-end rule pathway. Recognizes and binds to proteins bearing specific N-terminal residues that are destabilizing according to the N-end rule, leading to their ubiquitination and subsequent degradation.</text>
</comment>
<evidence type="ECO:0000256" key="5">
    <source>
        <dbReference type="ARBA" id="ARBA00022786"/>
    </source>
</evidence>
<feature type="compositionally biased region" description="Basic and acidic residues" evidence="10">
    <location>
        <begin position="1285"/>
        <end position="1298"/>
    </location>
</feature>
<dbReference type="OrthoDB" id="26387at2759"/>
<evidence type="ECO:0000256" key="7">
    <source>
        <dbReference type="ARBA" id="ARBA00046341"/>
    </source>
</evidence>
<feature type="region of interest" description="Disordered" evidence="10">
    <location>
        <begin position="446"/>
        <end position="498"/>
    </location>
</feature>
<comment type="similarity">
    <text evidence="7 9">Belongs to the E3 ubiquitin-protein ligase UBR1-like family.</text>
</comment>
<dbReference type="InterPro" id="IPR055194">
    <property type="entry name" value="UBR1-like_WH"/>
</dbReference>
<dbReference type="GO" id="GO:0005737">
    <property type="term" value="C:cytoplasm"/>
    <property type="evidence" value="ECO:0007669"/>
    <property type="project" value="TreeGrafter"/>
</dbReference>
<evidence type="ECO:0000256" key="9">
    <source>
        <dbReference type="RuleBase" id="RU366018"/>
    </source>
</evidence>
<dbReference type="Pfam" id="PF22960">
    <property type="entry name" value="WHD_UBR1"/>
    <property type="match status" value="1"/>
</dbReference>
<dbReference type="EMBL" id="CAJPDS010000005">
    <property type="protein sequence ID" value="CAF9907182.1"/>
    <property type="molecule type" value="Genomic_DNA"/>
</dbReference>
<feature type="domain" description="UBR-type" evidence="11">
    <location>
        <begin position="85"/>
        <end position="157"/>
    </location>
</feature>
<keyword evidence="4 9" id="KW-0863">Zinc-finger</keyword>
<sequence length="2126" mass="240231">MLLTSRERRLCEIFRDLPEKFKYRYTAEAHKAVQQALFQSLVAENDGYLRAIFRGRVPSQAEFWSLRDAQGIIEGAEYTEAARGKPCGHIFKNGEASYRCRKCTLDDTCVLCSRCFDASDHAGHLVNVVISPGNTGCCDCGDPEAWRIPVHCTIHSAQLSVAAGKRREAPSLPDELLESVRMTIGRAIDYMCDVISCSPEQLRLQKTEESIRQDERLSHLASKWYEEAEDLDPEFALVLWNDEKHTIDEVTTQVARACSERNQFGVEKAHETNDIGRSVVKYSKDIKELLKTAKIIEAIKITVTIRSSRDTFREQMCGTIVEWLVDVAGCSLGQSDDTLRRVICEEFLKIWRTGSAAANSTVGKEMDDHEIEDSTRYYSVQVSRRDALAGRLQDIETTLAERNADRSDENDDDDGDDEADSQANEDEMELDIEFLNAVADADVEMRTPGEPEDETEVSEATYAGYPPPPPPPPPATHPFRIQSRTTTVSDSDGEQIDTHPMVSKANIDIPKTPYQARRTVKPRPPGYWLEQPEGYASRSPLPLHEDLRQRVRLDWMVLFDLRLWKKARIDLRDLYISTVVNIPQFKRILGLRFAGLYTVLAQLYLVADREPDHSIINLSLQMLTTPSITEEVVERGNFLTNLMSILYTFLTTRQVGHPWEISSTATLAFDAGSVANRRMGHFFSDLQYLLGCEYVQEKFRSEEKYVLQLLDLIKLPQGICPNVRAVGDHVEYETDAWISASLLTREINKLCRQFAESFRCQNQGLANVARVIRTVAKATVINSMGAERIRFDQAELKTEARFKSLEAFEFDVEYIGYDWRYSVIDFVVEKEPISFHHALHYTLSWLIDCGKSMSLSQLKSLLHFTCKDVQASHPSRVLISDRDPESYLMALFDIPLRVCVWLAQMKAGIWVRNGLSLRHQMHNYRGVQSRDLAHHRDIFLLQTAMVVCDPSRVLASMIERFGMDDWMRGRYTIRSGYEPGQQLDVAEDFLHLLVILLSERTALFPTKNAQSAQSLAIRRDIAHILCFKPLSFSSLTERLSEKFQNQEEFQEILDEMTNFRAPEGLSDTGTFELKPEFLTDIDPYIAHYSKNQRDEAENVFRTWMAKRTGQAFADIVLEPKLQPIETGLFTNLSAFTSTPLFVQVIYFSLWQHMDSRNVHGIPNTRIEAFLHVVLHLLLASVAEDPTDEEDQEQRSSFVRFALKGVAPGTYSPTIFGLLVRMLDNEDIKGCHPKTRLILHRLRQRRPNLYRNAVMRLHGPVGSAAYNLLQDRLGTESPQTPLGEDPEAKQRQIAEAKKRQALDRQAKVMAQFQQDQQNFLKNQDTIDWGEDELDDADSIGTGATEEHRKMWKYPTGNCILCQEETNDSRLYGTFAMIMNSKILRQTNLQDPDILREVLSVPKSLDRSAEDIRPFGVAGMNRSKVKKIAANGEEVVSEHQGLGKGFMPNYAVSGPVSTGCGHIMHYSCFELYCASAERRQSHQIARNHPERLKNKEFVCPLCKALGNAFLPIIWRGKEEVYPGALEVEMPFNDWLDASMGLSVSRWQKRITGAEVSFDASRYQELLAKYTSKAVIPPLVSRLSIHSQAQPIMPGLFPADEGDKSVSPWPHTPNSLLEELIAVYGRLKGTIRSNDLPSMFSEFRPPPGITEDLKHSDVLSQTLGFSITATEIAQRGIQSEPGMTLLDKIPAMTLTHLRMVSETASSYIAIGGVKNTGQNVSIEEFHEMSSRQLWTLFGDHPQMSGVGPQLWVGKKLTSALAHDPFIFLADCSIYLVPALDLEIHHVLRLCYLLELVRVVFSMGPAVLDGISSASRDPYLEASSATSASNSEIPTDAVDSLRRFWHRLSEFHHGAAMSLEGTTPPDTRKPNITKKTYAAVVPYALTFLRKAVILLHVRCGVDFPDTGFADMDKSELDRLTKALRLPSLPEMLASVGDSVSPGLTATQAIVSGWMRHWYWTVDKSSFVTKYELIPSHPAIFELIGLPKNYDTLTQEAMRRRCPTTGKELVDPALCLFCGDIFCSQAICCHKDTKGGCSQHMARCGGSIGLFINIRKCNVLHLHANNGSWSNAPYLDQHGEVDPGLRRTRQLFLNQKRYDALSRNMWLQHGIPTMISRKLEADINNGGWETL</sequence>
<evidence type="ECO:0000256" key="3">
    <source>
        <dbReference type="ARBA" id="ARBA00022723"/>
    </source>
</evidence>
<evidence type="ECO:0000313" key="13">
    <source>
        <dbReference type="Proteomes" id="UP000664521"/>
    </source>
</evidence>
<dbReference type="GO" id="GO:0000151">
    <property type="term" value="C:ubiquitin ligase complex"/>
    <property type="evidence" value="ECO:0007669"/>
    <property type="project" value="TreeGrafter"/>
</dbReference>
<evidence type="ECO:0000256" key="10">
    <source>
        <dbReference type="SAM" id="MobiDB-lite"/>
    </source>
</evidence>
<dbReference type="InterPro" id="IPR003126">
    <property type="entry name" value="Znf_UBR"/>
</dbReference>
<organism evidence="12 13">
    <name type="scientific">Heterodermia speciosa</name>
    <dbReference type="NCBI Taxonomy" id="116794"/>
    <lineage>
        <taxon>Eukaryota</taxon>
        <taxon>Fungi</taxon>
        <taxon>Dikarya</taxon>
        <taxon>Ascomycota</taxon>
        <taxon>Pezizomycotina</taxon>
        <taxon>Lecanoromycetes</taxon>
        <taxon>OSLEUM clade</taxon>
        <taxon>Lecanoromycetidae</taxon>
        <taxon>Caliciales</taxon>
        <taxon>Physciaceae</taxon>
        <taxon>Heterodermia</taxon>
    </lineage>
</organism>
<gene>
    <name evidence="12" type="ORF">HETSPECPRED_007062</name>
</gene>
<dbReference type="GO" id="GO:0061630">
    <property type="term" value="F:ubiquitin protein ligase activity"/>
    <property type="evidence" value="ECO:0007669"/>
    <property type="project" value="UniProtKB-UniRule"/>
</dbReference>
<keyword evidence="5 9" id="KW-0833">Ubl conjugation pathway</keyword>
<feature type="compositionally biased region" description="Acidic residues" evidence="10">
    <location>
        <begin position="408"/>
        <end position="427"/>
    </location>
</feature>
<dbReference type="Gene3D" id="1.10.10.2670">
    <property type="entry name" value="E3 ubiquitin-protein ligase"/>
    <property type="match status" value="1"/>
</dbReference>
<dbReference type="PANTHER" id="PTHR21497:SF24">
    <property type="entry name" value="E3 UBIQUITIN-PROTEIN LIGASE UBR1"/>
    <property type="match status" value="1"/>
</dbReference>
<feature type="zinc finger region" description="UBR-type" evidence="8">
    <location>
        <begin position="85"/>
        <end position="157"/>
    </location>
</feature>
<comment type="pathway">
    <text evidence="9">Protein modification; protein ubiquitination.</text>
</comment>
<evidence type="ECO:0000256" key="8">
    <source>
        <dbReference type="PROSITE-ProRule" id="PRU00508"/>
    </source>
</evidence>
<accession>A0A8H3EJY3</accession>
<keyword evidence="2 9" id="KW-0808">Transferase</keyword>
<keyword evidence="3 9" id="KW-0479">Metal-binding</keyword>
<keyword evidence="6 9" id="KW-0862">Zinc</keyword>
<feature type="region of interest" description="Disordered" evidence="10">
    <location>
        <begin position="1273"/>
        <end position="1298"/>
    </location>
</feature>
<dbReference type="SMART" id="SM00396">
    <property type="entry name" value="ZnF_UBR1"/>
    <property type="match status" value="1"/>
</dbReference>
<comment type="caution">
    <text evidence="12">The sequence shown here is derived from an EMBL/GenBank/DDBJ whole genome shotgun (WGS) entry which is preliminary data.</text>
</comment>
<dbReference type="GO" id="GO:0016567">
    <property type="term" value="P:protein ubiquitination"/>
    <property type="evidence" value="ECO:0007669"/>
    <property type="project" value="UniProtKB-UniRule"/>
</dbReference>
<dbReference type="InterPro" id="IPR036390">
    <property type="entry name" value="WH_DNA-bd_sf"/>
</dbReference>
<name>A0A8H3EJY3_9LECA</name>
<evidence type="ECO:0000259" key="11">
    <source>
        <dbReference type="PROSITE" id="PS51157"/>
    </source>
</evidence>
<dbReference type="PANTHER" id="PTHR21497">
    <property type="entry name" value="UBIQUITIN LIGASE E3 ALPHA-RELATED"/>
    <property type="match status" value="1"/>
</dbReference>
<dbReference type="UniPathway" id="UPA00143"/>
<evidence type="ECO:0000256" key="1">
    <source>
        <dbReference type="ARBA" id="ARBA00000900"/>
    </source>
</evidence>
<dbReference type="CDD" id="cd16482">
    <property type="entry name" value="RING-H2_UBR1-like"/>
    <property type="match status" value="1"/>
</dbReference>
<dbReference type="EC" id="2.3.2.27" evidence="9"/>
<dbReference type="Gene3D" id="2.10.110.30">
    <property type="match status" value="1"/>
</dbReference>
<dbReference type="Proteomes" id="UP000664521">
    <property type="component" value="Unassembled WGS sequence"/>
</dbReference>
<dbReference type="InterPro" id="IPR039164">
    <property type="entry name" value="UBR1-like"/>
</dbReference>
<evidence type="ECO:0000256" key="2">
    <source>
        <dbReference type="ARBA" id="ARBA00022679"/>
    </source>
</evidence>
<dbReference type="FunFam" id="2.10.110.30:FF:000001">
    <property type="entry name" value="E3 ubiquitin-protein ligase UBR2 isoform 1"/>
    <property type="match status" value="1"/>
</dbReference>
<dbReference type="Pfam" id="PF02207">
    <property type="entry name" value="zf-UBR"/>
    <property type="match status" value="1"/>
</dbReference>
<protein>
    <recommendedName>
        <fullName evidence="9">E3 ubiquitin-protein ligase</fullName>
        <ecNumber evidence="9">2.3.2.27</ecNumber>
    </recommendedName>
</protein>
<dbReference type="SUPFAM" id="SSF46785">
    <property type="entry name" value="Winged helix' DNA-binding domain"/>
    <property type="match status" value="1"/>
</dbReference>
<keyword evidence="13" id="KW-1185">Reference proteome</keyword>
<comment type="catalytic activity">
    <reaction evidence="1 9">
        <text>S-ubiquitinyl-[E2 ubiquitin-conjugating enzyme]-L-cysteine + [acceptor protein]-L-lysine = [E2 ubiquitin-conjugating enzyme]-L-cysteine + N(6)-ubiquitinyl-[acceptor protein]-L-lysine.</text>
        <dbReference type="EC" id="2.3.2.27"/>
    </reaction>
</comment>
<dbReference type="CDD" id="cd19673">
    <property type="entry name" value="UBR-box_UBR3"/>
    <property type="match status" value="1"/>
</dbReference>
<dbReference type="PROSITE" id="PS51157">
    <property type="entry name" value="ZF_UBR"/>
    <property type="match status" value="1"/>
</dbReference>
<feature type="region of interest" description="Disordered" evidence="10">
    <location>
        <begin position="396"/>
        <end position="427"/>
    </location>
</feature>
<dbReference type="GO" id="GO:0071596">
    <property type="term" value="P:ubiquitin-dependent protein catabolic process via the N-end rule pathway"/>
    <property type="evidence" value="ECO:0007669"/>
    <property type="project" value="UniProtKB-UniRule"/>
</dbReference>
<dbReference type="GO" id="GO:0008270">
    <property type="term" value="F:zinc ion binding"/>
    <property type="evidence" value="ECO:0007669"/>
    <property type="project" value="UniProtKB-UniRule"/>
</dbReference>
<feature type="compositionally biased region" description="Pro residues" evidence="10">
    <location>
        <begin position="465"/>
        <end position="476"/>
    </location>
</feature>
<dbReference type="Pfam" id="PF18995">
    <property type="entry name" value="PRT6_C"/>
    <property type="match status" value="1"/>
</dbReference>
<reference evidence="12" key="1">
    <citation type="submission" date="2021-03" db="EMBL/GenBank/DDBJ databases">
        <authorList>
            <person name="Tagirdzhanova G."/>
        </authorList>
    </citation>
    <scope>NUCLEOTIDE SEQUENCE</scope>
</reference>
<evidence type="ECO:0000313" key="12">
    <source>
        <dbReference type="EMBL" id="CAF9907182.1"/>
    </source>
</evidence>
<evidence type="ECO:0000256" key="4">
    <source>
        <dbReference type="ARBA" id="ARBA00022771"/>
    </source>
</evidence>
<evidence type="ECO:0000256" key="6">
    <source>
        <dbReference type="ARBA" id="ARBA00022833"/>
    </source>
</evidence>
<proteinExistence type="inferred from homology"/>